<evidence type="ECO:0000313" key="4">
    <source>
        <dbReference type="EMBL" id="PWN41997.1"/>
    </source>
</evidence>
<dbReference type="Pfam" id="PF04969">
    <property type="entry name" value="CS"/>
    <property type="match status" value="1"/>
</dbReference>
<keyword evidence="5" id="KW-1185">Reference proteome</keyword>
<reference evidence="4 5" key="1">
    <citation type="journal article" date="2018" name="Mol. Biol. Evol.">
        <title>Broad Genomic Sampling Reveals a Smut Pathogenic Ancestry of the Fungal Clade Ustilaginomycotina.</title>
        <authorList>
            <person name="Kijpornyongpan T."/>
            <person name="Mondo S.J."/>
            <person name="Barry K."/>
            <person name="Sandor L."/>
            <person name="Lee J."/>
            <person name="Lipzen A."/>
            <person name="Pangilinan J."/>
            <person name="LaButti K."/>
            <person name="Hainaut M."/>
            <person name="Henrissat B."/>
            <person name="Grigoriev I.V."/>
            <person name="Spatafora J.W."/>
            <person name="Aime M.C."/>
        </authorList>
    </citation>
    <scope>NUCLEOTIDE SEQUENCE [LARGE SCALE GENOMIC DNA]</scope>
    <source>
        <strain evidence="4 5">MCA 4658</strain>
    </source>
</reference>
<dbReference type="PROSITE" id="PS51203">
    <property type="entry name" value="CS"/>
    <property type="match status" value="1"/>
</dbReference>
<feature type="domain" description="SGS" evidence="2">
    <location>
        <begin position="121"/>
        <end position="224"/>
    </location>
</feature>
<accession>A0A316VWH3</accession>
<evidence type="ECO:0000313" key="5">
    <source>
        <dbReference type="Proteomes" id="UP000245783"/>
    </source>
</evidence>
<dbReference type="PANTHER" id="PTHR45862">
    <property type="entry name" value="PROTEIN SGT1 HOMOLOG"/>
    <property type="match status" value="1"/>
</dbReference>
<feature type="compositionally biased region" description="Polar residues" evidence="1">
    <location>
        <begin position="109"/>
        <end position="124"/>
    </location>
</feature>
<proteinExistence type="predicted"/>
<dbReference type="FunCoup" id="A0A316VWH3">
    <property type="interactions" value="473"/>
</dbReference>
<dbReference type="Gene3D" id="2.60.40.790">
    <property type="match status" value="1"/>
</dbReference>
<dbReference type="GeneID" id="37032307"/>
<dbReference type="InterPro" id="IPR044563">
    <property type="entry name" value="Sgt1-like"/>
</dbReference>
<feature type="compositionally biased region" description="Low complexity" evidence="1">
    <location>
        <begin position="95"/>
        <end position="108"/>
    </location>
</feature>
<dbReference type="Proteomes" id="UP000245783">
    <property type="component" value="Unassembled WGS sequence"/>
</dbReference>
<feature type="compositionally biased region" description="Basic and acidic residues" evidence="1">
    <location>
        <begin position="151"/>
        <end position="161"/>
    </location>
</feature>
<dbReference type="PROSITE" id="PS51048">
    <property type="entry name" value="SGS"/>
    <property type="match status" value="1"/>
</dbReference>
<dbReference type="SUPFAM" id="SSF49764">
    <property type="entry name" value="HSP20-like chaperones"/>
    <property type="match status" value="1"/>
</dbReference>
<dbReference type="InterPro" id="IPR007699">
    <property type="entry name" value="SGS_dom"/>
</dbReference>
<dbReference type="STRING" id="1522189.A0A316VWH3"/>
<dbReference type="Pfam" id="PF05002">
    <property type="entry name" value="SGS"/>
    <property type="match status" value="1"/>
</dbReference>
<organism evidence="4 5">
    <name type="scientific">Ceraceosorus guamensis</name>
    <dbReference type="NCBI Taxonomy" id="1522189"/>
    <lineage>
        <taxon>Eukaryota</taxon>
        <taxon>Fungi</taxon>
        <taxon>Dikarya</taxon>
        <taxon>Basidiomycota</taxon>
        <taxon>Ustilaginomycotina</taxon>
        <taxon>Exobasidiomycetes</taxon>
        <taxon>Ceraceosorales</taxon>
        <taxon>Ceraceosoraceae</taxon>
        <taxon>Ceraceosorus</taxon>
    </lineage>
</organism>
<protein>
    <submittedName>
        <fullName evidence="4">SGS-domain-containing protein</fullName>
    </submittedName>
</protein>
<feature type="region of interest" description="Disordered" evidence="1">
    <location>
        <begin position="90"/>
        <end position="166"/>
    </location>
</feature>
<dbReference type="CDD" id="cd06466">
    <property type="entry name" value="p23_CS_SGT1_like"/>
    <property type="match status" value="1"/>
</dbReference>
<feature type="domain" description="CS" evidence="3">
    <location>
        <begin position="3"/>
        <end position="95"/>
    </location>
</feature>
<evidence type="ECO:0000259" key="2">
    <source>
        <dbReference type="PROSITE" id="PS51048"/>
    </source>
</evidence>
<dbReference type="OrthoDB" id="1898560at2759"/>
<name>A0A316VWH3_9BASI</name>
<dbReference type="RefSeq" id="XP_025369157.1">
    <property type="nucleotide sequence ID" value="XM_025510437.1"/>
</dbReference>
<dbReference type="InterPro" id="IPR008978">
    <property type="entry name" value="HSP20-like_chaperone"/>
</dbReference>
<dbReference type="EMBL" id="KZ819385">
    <property type="protein sequence ID" value="PWN41997.1"/>
    <property type="molecule type" value="Genomic_DNA"/>
</dbReference>
<dbReference type="GO" id="GO:0051087">
    <property type="term" value="F:protein-folding chaperone binding"/>
    <property type="evidence" value="ECO:0007669"/>
    <property type="project" value="InterPro"/>
</dbReference>
<dbReference type="InParanoid" id="A0A316VWH3"/>
<dbReference type="AlphaFoldDB" id="A0A316VWH3"/>
<evidence type="ECO:0000256" key="1">
    <source>
        <dbReference type="SAM" id="MobiDB-lite"/>
    </source>
</evidence>
<evidence type="ECO:0000259" key="3">
    <source>
        <dbReference type="PROSITE" id="PS51203"/>
    </source>
</evidence>
<sequence length="224" mass="24312">MTSAKSRHDYYQTDQVVHLSIYAKGLTRPEVSVKIESHALNVQIRPSDTQKDANELVIDPLFAEVDGEKSTFDVKASKIEVHLVKKASGQWSALQGTSTSPSGSSPSQATVTAPQNFAASSTSGIKARRSKWDSFTDDADEPSQSQQGSTSDDKTSTKEGGQDGNIDAFFQKLYADADDDTRRAMQKSFVESGGTALSTNWKDVGTKKVDVVPPKGVEARKYEQ</sequence>
<dbReference type="InterPro" id="IPR007052">
    <property type="entry name" value="CS_dom"/>
</dbReference>
<gene>
    <name evidence="4" type="ORF">IE81DRAFT_150774</name>
</gene>